<feature type="transmembrane region" description="Helical" evidence="5">
    <location>
        <begin position="6"/>
        <end position="24"/>
    </location>
</feature>
<dbReference type="PANTHER" id="PTHR35529:SF2">
    <property type="entry name" value="SPORULATION PROTEIN YTAF-RELATED"/>
    <property type="match status" value="1"/>
</dbReference>
<dbReference type="PANTHER" id="PTHR35529">
    <property type="entry name" value="MANGANESE EFFLUX PUMP MNTP-RELATED"/>
    <property type="match status" value="1"/>
</dbReference>
<sequence length="204" mass="22027">MNLISAILLSISANLDTFTVAISYGLKKIKLSTATVLLISLITTLGTFISMSLGLVLTKFISIYIANLIGSLMLICIGVCIFINFFKESHKNKQTYLIENNSTYSQILTNPITADKDNSGDIDFKESITLALALTINNFGIGIAASIAGINIYLNTFCTFIVTILSILLGISIGNSYLSKLCGKYAELISGLVIIILGIYEAFL</sequence>
<comment type="caution">
    <text evidence="6">The sequence shown here is derived from an EMBL/GenBank/DDBJ whole genome shotgun (WGS) entry which is preliminary data.</text>
</comment>
<feature type="transmembrane region" description="Helical" evidence="5">
    <location>
        <begin position="36"/>
        <end position="57"/>
    </location>
</feature>
<reference evidence="6 7" key="1">
    <citation type="journal article" date="2017" name="Genome Announc.">
        <title>Draft Genome Sequence of Romboutsia maritimum sp. nov. Strain CCRI-22766(T), Isolated from Coastal Estuarine Mud.</title>
        <authorList>
            <person name="Maheux A.F."/>
            <person name="Boudreau D.K."/>
            <person name="Berube E."/>
            <person name="Boissinot M."/>
            <person name="Raymond F."/>
            <person name="Brodeur S."/>
            <person name="Corbeil J."/>
            <person name="Brightwell G."/>
            <person name="Broda D."/>
            <person name="Omar R.F."/>
            <person name="Bergeron M.G."/>
        </authorList>
    </citation>
    <scope>NUCLEOTIDE SEQUENCE [LARGE SCALE GENOMIC DNA]</scope>
    <source>
        <strain evidence="6 7">CCRI-22766</strain>
    </source>
</reference>
<evidence type="ECO:0000256" key="3">
    <source>
        <dbReference type="ARBA" id="ARBA00022989"/>
    </source>
</evidence>
<keyword evidence="7" id="KW-1185">Reference proteome</keyword>
<protein>
    <submittedName>
        <fullName evidence="6">Sporulation membrane protein YtaF</fullName>
    </submittedName>
</protein>
<organism evidence="6 7">
    <name type="scientific">Romboutsia maritimum</name>
    <dbReference type="NCBI Taxonomy" id="2020948"/>
    <lineage>
        <taxon>Bacteria</taxon>
        <taxon>Bacillati</taxon>
        <taxon>Bacillota</taxon>
        <taxon>Clostridia</taxon>
        <taxon>Peptostreptococcales</taxon>
        <taxon>Peptostreptococcaceae</taxon>
        <taxon>Romboutsia</taxon>
    </lineage>
</organism>
<evidence type="ECO:0000256" key="5">
    <source>
        <dbReference type="SAM" id="Phobius"/>
    </source>
</evidence>
<dbReference type="InterPro" id="IPR014205">
    <property type="entry name" value="Spore_YtaF"/>
</dbReference>
<dbReference type="EMBL" id="NOJZ02000011">
    <property type="protein sequence ID" value="RDY23539.1"/>
    <property type="molecule type" value="Genomic_DNA"/>
</dbReference>
<dbReference type="OrthoDB" id="1650809at2"/>
<evidence type="ECO:0000313" key="7">
    <source>
        <dbReference type="Proteomes" id="UP000243494"/>
    </source>
</evidence>
<gene>
    <name evidence="6" type="primary">ytaF</name>
    <name evidence="6" type="ORF">CHF27_007910</name>
</gene>
<keyword evidence="3 5" id="KW-1133">Transmembrane helix</keyword>
<feature type="transmembrane region" description="Helical" evidence="5">
    <location>
        <begin position="130"/>
        <end position="154"/>
    </location>
</feature>
<feature type="transmembrane region" description="Helical" evidence="5">
    <location>
        <begin position="63"/>
        <end position="86"/>
    </location>
</feature>
<dbReference type="Pfam" id="PF02659">
    <property type="entry name" value="Mntp"/>
    <property type="match status" value="1"/>
</dbReference>
<feature type="transmembrane region" description="Helical" evidence="5">
    <location>
        <begin position="185"/>
        <end position="203"/>
    </location>
</feature>
<evidence type="ECO:0000256" key="4">
    <source>
        <dbReference type="ARBA" id="ARBA00023136"/>
    </source>
</evidence>
<dbReference type="InterPro" id="IPR003810">
    <property type="entry name" value="Mntp/YtaF"/>
</dbReference>
<dbReference type="Proteomes" id="UP000243494">
    <property type="component" value="Unassembled WGS sequence"/>
</dbReference>
<name>A0A371ISU6_9FIRM</name>
<dbReference type="AlphaFoldDB" id="A0A371ISU6"/>
<accession>A0A371ISU6</accession>
<dbReference type="NCBIfam" id="TIGR02840">
    <property type="entry name" value="spore_YtaF"/>
    <property type="match status" value="1"/>
</dbReference>
<evidence type="ECO:0000256" key="2">
    <source>
        <dbReference type="ARBA" id="ARBA00022692"/>
    </source>
</evidence>
<keyword evidence="1" id="KW-1003">Cell membrane</keyword>
<keyword evidence="2 5" id="KW-0812">Transmembrane</keyword>
<evidence type="ECO:0000256" key="1">
    <source>
        <dbReference type="ARBA" id="ARBA00022475"/>
    </source>
</evidence>
<proteinExistence type="predicted"/>
<keyword evidence="4 5" id="KW-0472">Membrane</keyword>
<evidence type="ECO:0000313" key="6">
    <source>
        <dbReference type="EMBL" id="RDY23539.1"/>
    </source>
</evidence>
<feature type="transmembrane region" description="Helical" evidence="5">
    <location>
        <begin position="160"/>
        <end position="178"/>
    </location>
</feature>
<dbReference type="RefSeq" id="WP_095406472.1">
    <property type="nucleotide sequence ID" value="NZ_NOJZ02000011.1"/>
</dbReference>